<dbReference type="EMBL" id="BMAW01124989">
    <property type="protein sequence ID" value="GFU10408.1"/>
    <property type="molecule type" value="Genomic_DNA"/>
</dbReference>
<gene>
    <name evidence="1" type="primary">Tf2-6_438</name>
    <name evidence="1" type="ORF">NPIL_697031</name>
</gene>
<comment type="caution">
    <text evidence="1">The sequence shown here is derived from an EMBL/GenBank/DDBJ whole genome shotgun (WGS) entry which is preliminary data.</text>
</comment>
<dbReference type="Proteomes" id="UP000887013">
    <property type="component" value="Unassembled WGS sequence"/>
</dbReference>
<protein>
    <submittedName>
        <fullName evidence="1">Transposon Tf2-6 polyprotein</fullName>
    </submittedName>
</protein>
<accession>A0A8X6Q793</accession>
<dbReference type="Gene3D" id="3.30.420.10">
    <property type="entry name" value="Ribonuclease H-like superfamily/Ribonuclease H"/>
    <property type="match status" value="1"/>
</dbReference>
<dbReference type="InterPro" id="IPR036397">
    <property type="entry name" value="RNaseH_sf"/>
</dbReference>
<organism evidence="1 2">
    <name type="scientific">Nephila pilipes</name>
    <name type="common">Giant wood spider</name>
    <name type="synonym">Nephila maculata</name>
    <dbReference type="NCBI Taxonomy" id="299642"/>
    <lineage>
        <taxon>Eukaryota</taxon>
        <taxon>Metazoa</taxon>
        <taxon>Ecdysozoa</taxon>
        <taxon>Arthropoda</taxon>
        <taxon>Chelicerata</taxon>
        <taxon>Arachnida</taxon>
        <taxon>Araneae</taxon>
        <taxon>Araneomorphae</taxon>
        <taxon>Entelegynae</taxon>
        <taxon>Araneoidea</taxon>
        <taxon>Nephilidae</taxon>
        <taxon>Nephila</taxon>
    </lineage>
</organism>
<dbReference type="InterPro" id="IPR012337">
    <property type="entry name" value="RNaseH-like_sf"/>
</dbReference>
<keyword evidence="2" id="KW-1185">Reference proteome</keyword>
<dbReference type="SUPFAM" id="SSF53098">
    <property type="entry name" value="Ribonuclease H-like"/>
    <property type="match status" value="1"/>
</dbReference>
<evidence type="ECO:0000313" key="1">
    <source>
        <dbReference type="EMBL" id="GFU10408.1"/>
    </source>
</evidence>
<dbReference type="AlphaFoldDB" id="A0A8X6Q793"/>
<sequence>MARFGFYVMDFYFRLLTPKSSCDKRPSLLLNEIRYLAPANMEDVILQTLRLQRDKRLSCACQGSSSKALKTSFIKKGFWSELGNYSIPSAQFSHIHIDVVGPFSSIQGMSYLLTYVDRFTRWTEAFPFPDQVSDTIARAFLYGWVARIGGS</sequence>
<dbReference type="GO" id="GO:0003676">
    <property type="term" value="F:nucleic acid binding"/>
    <property type="evidence" value="ECO:0007669"/>
    <property type="project" value="InterPro"/>
</dbReference>
<proteinExistence type="predicted"/>
<dbReference type="OrthoDB" id="775972at2759"/>
<name>A0A8X6Q793_NEPPI</name>
<reference evidence="1" key="1">
    <citation type="submission" date="2020-08" db="EMBL/GenBank/DDBJ databases">
        <title>Multicomponent nature underlies the extraordinary mechanical properties of spider dragline silk.</title>
        <authorList>
            <person name="Kono N."/>
            <person name="Nakamura H."/>
            <person name="Mori M."/>
            <person name="Yoshida Y."/>
            <person name="Ohtoshi R."/>
            <person name="Malay A.D."/>
            <person name="Moran D.A.P."/>
            <person name="Tomita M."/>
            <person name="Numata K."/>
            <person name="Arakawa K."/>
        </authorList>
    </citation>
    <scope>NUCLEOTIDE SEQUENCE</scope>
</reference>
<evidence type="ECO:0000313" key="2">
    <source>
        <dbReference type="Proteomes" id="UP000887013"/>
    </source>
</evidence>